<organism evidence="1">
    <name type="scientific">marine sediment metagenome</name>
    <dbReference type="NCBI Taxonomy" id="412755"/>
    <lineage>
        <taxon>unclassified sequences</taxon>
        <taxon>metagenomes</taxon>
        <taxon>ecological metagenomes</taxon>
    </lineage>
</organism>
<reference evidence="1" key="1">
    <citation type="journal article" date="2015" name="Nature">
        <title>Complex archaea that bridge the gap between prokaryotes and eukaryotes.</title>
        <authorList>
            <person name="Spang A."/>
            <person name="Saw J.H."/>
            <person name="Jorgensen S.L."/>
            <person name="Zaremba-Niedzwiedzka K."/>
            <person name="Martijn J."/>
            <person name="Lind A.E."/>
            <person name="van Eijk R."/>
            <person name="Schleper C."/>
            <person name="Guy L."/>
            <person name="Ettema T.J."/>
        </authorList>
    </citation>
    <scope>NUCLEOTIDE SEQUENCE</scope>
</reference>
<gene>
    <name evidence="1" type="ORF">LCGC14_2706650</name>
</gene>
<evidence type="ECO:0000313" key="1">
    <source>
        <dbReference type="EMBL" id="KKK92064.1"/>
    </source>
</evidence>
<dbReference type="EMBL" id="LAZR01048380">
    <property type="protein sequence ID" value="KKK92064.1"/>
    <property type="molecule type" value="Genomic_DNA"/>
</dbReference>
<comment type="caution">
    <text evidence="1">The sequence shown here is derived from an EMBL/GenBank/DDBJ whole genome shotgun (WGS) entry which is preliminary data.</text>
</comment>
<dbReference type="AlphaFoldDB" id="A0A0F9BN86"/>
<sequence length="41" mass="5077">LRNEIRRRKICTLLSFFVCMPNHRLIEEFKENTDYNSFSRV</sequence>
<name>A0A0F9BN86_9ZZZZ</name>
<accession>A0A0F9BN86</accession>
<protein>
    <submittedName>
        <fullName evidence="1">Uncharacterized protein</fullName>
    </submittedName>
</protein>
<proteinExistence type="predicted"/>
<feature type="non-terminal residue" evidence="1">
    <location>
        <position position="1"/>
    </location>
</feature>